<dbReference type="STRING" id="1925591.BI308_21995"/>
<dbReference type="Proteomes" id="UP000183940">
    <property type="component" value="Unassembled WGS sequence"/>
</dbReference>
<name>A0A1L9QL89_9CYAN</name>
<proteinExistence type="predicted"/>
<keyword evidence="2" id="KW-1185">Reference proteome</keyword>
<organism evidence="1 2">
    <name type="scientific">Roseofilum reptotaenium AO1-A</name>
    <dbReference type="NCBI Taxonomy" id="1925591"/>
    <lineage>
        <taxon>Bacteria</taxon>
        <taxon>Bacillati</taxon>
        <taxon>Cyanobacteriota</taxon>
        <taxon>Cyanophyceae</taxon>
        <taxon>Desertifilales</taxon>
        <taxon>Desertifilaceae</taxon>
        <taxon>Roseofilum</taxon>
    </lineage>
</organism>
<comment type="caution">
    <text evidence="1">The sequence shown here is derived from an EMBL/GenBank/DDBJ whole genome shotgun (WGS) entry which is preliminary data.</text>
</comment>
<evidence type="ECO:0000313" key="2">
    <source>
        <dbReference type="Proteomes" id="UP000183940"/>
    </source>
</evidence>
<dbReference type="AlphaFoldDB" id="A0A1L9QL89"/>
<gene>
    <name evidence="1" type="ORF">BI308_21995</name>
</gene>
<accession>A0A1L9QL89</accession>
<dbReference type="EMBL" id="MLAW01000054">
    <property type="protein sequence ID" value="OJJ18948.1"/>
    <property type="molecule type" value="Genomic_DNA"/>
</dbReference>
<evidence type="ECO:0000313" key="1">
    <source>
        <dbReference type="EMBL" id="OJJ18948.1"/>
    </source>
</evidence>
<sequence>MNDSQRITAIAVIVALANQKAPLSPALQTELKNILNIQPLNFGTLHNFGTQVPLKSIYFQARQRLQTKASQRTKGDLPIPGEADDSDTSLLINYITQLDEKKNTELEEVLQNIAQSEDIRAAARATLTMTGFPGNLWSWIKRN</sequence>
<protein>
    <submittedName>
        <fullName evidence="1">Uncharacterized protein</fullName>
    </submittedName>
</protein>
<reference evidence="1" key="1">
    <citation type="submission" date="2016-10" db="EMBL/GenBank/DDBJ databases">
        <title>CRISPR-Cas defence system in Roseofilum reptotaenium: evidence of a bacteriophage-cyanobacterium arms race in the coral black band disease.</title>
        <authorList>
            <person name="Buerger P."/>
            <person name="Wood-Charlson E.M."/>
            <person name="Weynberg K.D."/>
            <person name="Willis B."/>
            <person name="Van Oppen M.J."/>
        </authorList>
    </citation>
    <scope>NUCLEOTIDE SEQUENCE [LARGE SCALE GENOMIC DNA]</scope>
    <source>
        <strain evidence="1">AO1-A</strain>
    </source>
</reference>